<gene>
    <name evidence="2" type="ORF">H9906_04360</name>
</gene>
<organism evidence="2 3">
    <name type="scientific">Candidatus Paenalcaligenes intestinipullorum</name>
    <dbReference type="NCBI Taxonomy" id="2838718"/>
    <lineage>
        <taxon>Bacteria</taxon>
        <taxon>Pseudomonadati</taxon>
        <taxon>Pseudomonadota</taxon>
        <taxon>Betaproteobacteria</taxon>
        <taxon>Burkholderiales</taxon>
        <taxon>Alcaligenaceae</taxon>
        <taxon>Paenalcaligenes</taxon>
    </lineage>
</organism>
<protein>
    <submittedName>
        <fullName evidence="2">Transporter small subunit</fullName>
    </submittedName>
</protein>
<proteinExistence type="predicted"/>
<reference evidence="2" key="1">
    <citation type="journal article" date="2021" name="PeerJ">
        <title>Extensive microbial diversity within the chicken gut microbiome revealed by metagenomics and culture.</title>
        <authorList>
            <person name="Gilroy R."/>
            <person name="Ravi A."/>
            <person name="Getino M."/>
            <person name="Pursley I."/>
            <person name="Horton D.L."/>
            <person name="Alikhan N.F."/>
            <person name="Baker D."/>
            <person name="Gharbi K."/>
            <person name="Hall N."/>
            <person name="Watson M."/>
            <person name="Adriaenssens E.M."/>
            <person name="Foster-Nyarko E."/>
            <person name="Jarju S."/>
            <person name="Secka A."/>
            <person name="Antonio M."/>
            <person name="Oren A."/>
            <person name="Chaudhuri R.R."/>
            <person name="La Ragione R."/>
            <person name="Hildebrand F."/>
            <person name="Pallen M.J."/>
        </authorList>
    </citation>
    <scope>NUCLEOTIDE SEQUENCE</scope>
    <source>
        <strain evidence="2">9264</strain>
    </source>
</reference>
<dbReference type="NCBIfam" id="NF038354">
    <property type="entry name" value="trnsprt_adja_43"/>
    <property type="match status" value="1"/>
</dbReference>
<reference evidence="2" key="2">
    <citation type="submission" date="2021-04" db="EMBL/GenBank/DDBJ databases">
        <authorList>
            <person name="Gilroy R."/>
        </authorList>
    </citation>
    <scope>NUCLEOTIDE SEQUENCE</scope>
    <source>
        <strain evidence="2">9264</strain>
    </source>
</reference>
<evidence type="ECO:0000313" key="2">
    <source>
        <dbReference type="EMBL" id="HJD44247.1"/>
    </source>
</evidence>
<accession>A0A9D2RIE9</accession>
<feature type="transmembrane region" description="Helical" evidence="1">
    <location>
        <begin position="6"/>
        <end position="27"/>
    </location>
</feature>
<name>A0A9D2RIE9_9BURK</name>
<sequence length="41" mass="4614">MTLLTFYILVWPVISAGILILLITALIRDLRAAKRDGNQMV</sequence>
<dbReference type="InterPro" id="IPR049820">
    <property type="entry name" value="Trnsprt_adja_ssu-like"/>
</dbReference>
<dbReference type="Proteomes" id="UP000823889">
    <property type="component" value="Unassembled WGS sequence"/>
</dbReference>
<keyword evidence="1" id="KW-0472">Membrane</keyword>
<evidence type="ECO:0000256" key="1">
    <source>
        <dbReference type="SAM" id="Phobius"/>
    </source>
</evidence>
<comment type="caution">
    <text evidence="2">The sequence shown here is derived from an EMBL/GenBank/DDBJ whole genome shotgun (WGS) entry which is preliminary data.</text>
</comment>
<keyword evidence="1" id="KW-0812">Transmembrane</keyword>
<dbReference type="AlphaFoldDB" id="A0A9D2RIE9"/>
<evidence type="ECO:0000313" key="3">
    <source>
        <dbReference type="Proteomes" id="UP000823889"/>
    </source>
</evidence>
<keyword evidence="1" id="KW-1133">Transmembrane helix</keyword>
<dbReference type="EMBL" id="DWUQ01000087">
    <property type="protein sequence ID" value="HJD44247.1"/>
    <property type="molecule type" value="Genomic_DNA"/>
</dbReference>